<organism evidence="5 6">
    <name type="scientific">Advenella mandrilli</name>
    <dbReference type="NCBI Taxonomy" id="2800330"/>
    <lineage>
        <taxon>Bacteria</taxon>
        <taxon>Pseudomonadati</taxon>
        <taxon>Pseudomonadota</taxon>
        <taxon>Betaproteobacteria</taxon>
        <taxon>Burkholderiales</taxon>
        <taxon>Alcaligenaceae</taxon>
    </lineage>
</organism>
<evidence type="ECO:0000256" key="1">
    <source>
        <dbReference type="ARBA" id="ARBA00023015"/>
    </source>
</evidence>
<protein>
    <submittedName>
        <fullName evidence="5">MarR family transcriptional regulator</fullName>
    </submittedName>
</protein>
<dbReference type="PROSITE" id="PS01117">
    <property type="entry name" value="HTH_MARR_1"/>
    <property type="match status" value="1"/>
</dbReference>
<evidence type="ECO:0000259" key="4">
    <source>
        <dbReference type="PROSITE" id="PS50995"/>
    </source>
</evidence>
<keyword evidence="3" id="KW-0804">Transcription</keyword>
<evidence type="ECO:0000313" key="5">
    <source>
        <dbReference type="EMBL" id="MBK1781049.1"/>
    </source>
</evidence>
<dbReference type="Proteomes" id="UP000635316">
    <property type="component" value="Unassembled WGS sequence"/>
</dbReference>
<dbReference type="PRINTS" id="PR00598">
    <property type="entry name" value="HTHMARR"/>
</dbReference>
<dbReference type="PANTHER" id="PTHR42756:SF1">
    <property type="entry name" value="TRANSCRIPTIONAL REPRESSOR OF EMRAB OPERON"/>
    <property type="match status" value="1"/>
</dbReference>
<keyword evidence="1" id="KW-0805">Transcription regulation</keyword>
<dbReference type="InterPro" id="IPR000835">
    <property type="entry name" value="HTH_MarR-typ"/>
</dbReference>
<dbReference type="SMART" id="SM00347">
    <property type="entry name" value="HTH_MARR"/>
    <property type="match status" value="1"/>
</dbReference>
<comment type="caution">
    <text evidence="5">The sequence shown here is derived from an EMBL/GenBank/DDBJ whole genome shotgun (WGS) entry which is preliminary data.</text>
</comment>
<dbReference type="Gene3D" id="1.10.10.10">
    <property type="entry name" value="Winged helix-like DNA-binding domain superfamily/Winged helix DNA-binding domain"/>
    <property type="match status" value="1"/>
</dbReference>
<dbReference type="InterPro" id="IPR036390">
    <property type="entry name" value="WH_DNA-bd_sf"/>
</dbReference>
<evidence type="ECO:0000313" key="6">
    <source>
        <dbReference type="Proteomes" id="UP000635316"/>
    </source>
</evidence>
<sequence length="175" mass="19563">MNNEKTPPSKPEEAFTIRPEDVPRGQENIGYLIRLAHFSIHNMIEKNMAPLGLTATQWHPIAIIGLSKADTPACVARIAEVDTGAMTRTLDRLEAKGFLTRQRSEKDRRVIKLTLTEKGKQVNDKLLPSVAQALNHHLHGFTEQEVELLKSLLTRLLLNANPDILKSIQETGMNA</sequence>
<dbReference type="InterPro" id="IPR023187">
    <property type="entry name" value="Tscrpt_reg_MarR-type_CS"/>
</dbReference>
<proteinExistence type="predicted"/>
<dbReference type="SUPFAM" id="SSF46785">
    <property type="entry name" value="Winged helix' DNA-binding domain"/>
    <property type="match status" value="1"/>
</dbReference>
<dbReference type="PANTHER" id="PTHR42756">
    <property type="entry name" value="TRANSCRIPTIONAL REGULATOR, MARR"/>
    <property type="match status" value="1"/>
</dbReference>
<evidence type="ECO:0000256" key="3">
    <source>
        <dbReference type="ARBA" id="ARBA00023163"/>
    </source>
</evidence>
<dbReference type="PROSITE" id="PS50995">
    <property type="entry name" value="HTH_MARR_2"/>
    <property type="match status" value="1"/>
</dbReference>
<keyword evidence="6" id="KW-1185">Reference proteome</keyword>
<accession>A0ABS1EEA2</accession>
<name>A0ABS1EEA2_9BURK</name>
<keyword evidence="2" id="KW-0238">DNA-binding</keyword>
<feature type="domain" description="HTH marR-type" evidence="4">
    <location>
        <begin position="26"/>
        <end position="158"/>
    </location>
</feature>
<gene>
    <name evidence="5" type="ORF">JHL22_07450</name>
</gene>
<dbReference type="Pfam" id="PF01047">
    <property type="entry name" value="MarR"/>
    <property type="match status" value="1"/>
</dbReference>
<reference evidence="5 6" key="1">
    <citation type="submission" date="2020-12" db="EMBL/GenBank/DDBJ databases">
        <authorList>
            <person name="Lu T."/>
            <person name="Wang Q."/>
            <person name="Han X."/>
        </authorList>
    </citation>
    <scope>NUCLEOTIDE SEQUENCE [LARGE SCALE GENOMIC DNA]</scope>
    <source>
        <strain evidence="5 6">WQ 585</strain>
    </source>
</reference>
<evidence type="ECO:0000256" key="2">
    <source>
        <dbReference type="ARBA" id="ARBA00023125"/>
    </source>
</evidence>
<dbReference type="EMBL" id="JAENGP010000007">
    <property type="protein sequence ID" value="MBK1781049.1"/>
    <property type="molecule type" value="Genomic_DNA"/>
</dbReference>
<dbReference type="InterPro" id="IPR036388">
    <property type="entry name" value="WH-like_DNA-bd_sf"/>
</dbReference>